<dbReference type="InterPro" id="IPR001878">
    <property type="entry name" value="Znf_CCHC"/>
</dbReference>
<keyword evidence="3" id="KW-0064">Aspartyl protease</keyword>
<dbReference type="SUPFAM" id="SSF57756">
    <property type="entry name" value="Retrovirus zinc finger-like domains"/>
    <property type="match status" value="1"/>
</dbReference>
<dbReference type="SUPFAM" id="SSF53098">
    <property type="entry name" value="Ribonuclease H-like"/>
    <property type="match status" value="1"/>
</dbReference>
<evidence type="ECO:0000256" key="2">
    <source>
        <dbReference type="ARBA" id="ARBA00022723"/>
    </source>
</evidence>
<dbReference type="Pfam" id="PF14223">
    <property type="entry name" value="Retrotran_gag_2"/>
    <property type="match status" value="1"/>
</dbReference>
<evidence type="ECO:0000259" key="8">
    <source>
        <dbReference type="PROSITE" id="PS50994"/>
    </source>
</evidence>
<dbReference type="GO" id="GO:0003676">
    <property type="term" value="F:nucleic acid binding"/>
    <property type="evidence" value="ECO:0007669"/>
    <property type="project" value="InterPro"/>
</dbReference>
<dbReference type="CDD" id="cd09272">
    <property type="entry name" value="RNase_HI_RT_Ty1"/>
    <property type="match status" value="1"/>
</dbReference>
<feature type="domain" description="CCHC-type" evidence="7">
    <location>
        <begin position="342"/>
        <end position="357"/>
    </location>
</feature>
<dbReference type="Pfam" id="PF07727">
    <property type="entry name" value="RVT_2"/>
    <property type="match status" value="1"/>
</dbReference>
<dbReference type="SUPFAM" id="SSF56672">
    <property type="entry name" value="DNA/RNA polymerases"/>
    <property type="match status" value="1"/>
</dbReference>
<dbReference type="Pfam" id="PF00665">
    <property type="entry name" value="rve"/>
    <property type="match status" value="1"/>
</dbReference>
<evidence type="ECO:0000256" key="5">
    <source>
        <dbReference type="PROSITE-ProRule" id="PRU00047"/>
    </source>
</evidence>
<sequence length="1313" mass="148763">MTQHLTWSSTRYREAKGEYMSRSLSSTSYGLVVWRYKQVIDWSNVITVWSKPSRKELRVGRDRIRTGHIEIGPDRIDVNSMAHCIMAPIAVPTSSFALRSILKKEKLNGTNFADWSRNLRIVLRQDKKEHVLEEPIPDVPADNAAATLKSAYKKACDESLDVSCLMLAAMNSDLQKQFENIEAYDMIVALKGMFETQARTKRFEISKNLFSCKLAEGSPVSPHMIKMVGYTQSLEKLGFPLSQELATDLILASLPASYGQFILNFHMNGLDKNLTELHMLLKTAEDSIKKINSHVMMVQKSTSFKKKARTWVKGKGKKVLDGIQTNKPKLKTKSGPTQENECFYCKEPGHWKRNCKKYLADLKKNGGTKPSTSGINVIDVLLADSSVNSWVFDTGSVAHICNSMQSLTKNRRVARGEMDLRVGNKAKVAALSAETLPLVLPSGFIMELNNCYYVPAMSRNIISASCLMTEGYKFIIEDHGCSIFLNDMFYGYAPVLNGLFILNLDDAPIFNINAKRLRPNNMNSTFIWHCRLGHISEKRMKKLHDDGILNSFDLESFETCESCILGKMTKTPFTGRNERASDLLALIHTDVCGPMSTTARGGFQYFITFTDDYSRYGYIYLMRHKSESFEKFKEFQNEVQNQLGKTIKSLRSDRGGEFLSQEFGNHLKQCGIVPQLTPPSTPQWNGVSERCNRTLLDMVRLMMSQSDLPLYFWGYALETAAFTLNRVPSKSVDKTPYEIWTGKSPSLSFLKDEQNIVEPVDEASAPRRSKRPCQMPIRYAHDILLLNNDEPNTYKEAMMDPDSEKWLGAMKSEIDSMRDNQVWNLVDPLDGVKTIECKWIYKKKIDMDGNVHIHKARLVAKGFRQVQGVDYDETFSLVAMLKSIRIILAIAAYFDYEIWQMDVKTAFLNGKLSEDVYMTQPEGFVDPNNASKVCKLQKSIYGLKQASRSWNIRFDEEIKRFGFVKNKEEPCVYMKVSGSTLVILILYVDDILLIGNDIPMLESVKASLKNSFSMKDLGEAAYILGIKIYRDRSRRLIGLSQSTYIDKVLIRFNMQNTKKGFLPMSHGISPSKSQRPSTTDERDRMNGIPYASAIGSIMYAMICTRQDVSYALSVTSRYQADPGECHWTAVKNILKYLRRTKDAFLIYGGDEELVVNGYTDASFQTDKDDYRSQSGFVFILNGGAVSWKSSKQETVADSTTKAEYIAASEAAKEGVWIRNFIAELGVVPSASSPMDLYCDNNGAIAQAKEPRSHQKSKHILRRYHLIRELVDRGDVKICKIHTDLNVADPLTKPLTQPKHEAHTRAIGIRYLND</sequence>
<dbReference type="InterPro" id="IPR025724">
    <property type="entry name" value="GAG-pre-integrase_dom"/>
</dbReference>
<dbReference type="Pfam" id="PF22936">
    <property type="entry name" value="Pol_BBD"/>
    <property type="match status" value="1"/>
</dbReference>
<organism evidence="9">
    <name type="scientific">Phyllostachys edulis</name>
    <name type="common">Tortoise shell bamboo</name>
    <name type="synonym">Bambusa edulis</name>
    <dbReference type="NCBI Taxonomy" id="38705"/>
    <lineage>
        <taxon>Eukaryota</taxon>
        <taxon>Viridiplantae</taxon>
        <taxon>Streptophyta</taxon>
        <taxon>Embryophyta</taxon>
        <taxon>Tracheophyta</taxon>
        <taxon>Spermatophyta</taxon>
        <taxon>Magnoliopsida</taxon>
        <taxon>Liliopsida</taxon>
        <taxon>Poales</taxon>
        <taxon>Poaceae</taxon>
        <taxon>BOP clade</taxon>
        <taxon>Bambusoideae</taxon>
        <taxon>Arundinarodae</taxon>
        <taxon>Arundinarieae</taxon>
        <taxon>Arundinariinae</taxon>
        <taxon>Phyllostachys</taxon>
    </lineage>
</organism>
<dbReference type="PROSITE" id="PS50158">
    <property type="entry name" value="ZF_CCHC"/>
    <property type="match status" value="1"/>
</dbReference>
<feature type="domain" description="Integrase catalytic" evidence="8">
    <location>
        <begin position="568"/>
        <end position="744"/>
    </location>
</feature>
<evidence type="ECO:0000256" key="1">
    <source>
        <dbReference type="ARBA" id="ARBA00022670"/>
    </source>
</evidence>
<dbReference type="PANTHER" id="PTHR42648">
    <property type="entry name" value="TRANSPOSASE, PUTATIVE-RELATED"/>
    <property type="match status" value="1"/>
</dbReference>
<dbReference type="Pfam" id="PF00098">
    <property type="entry name" value="zf-CCHC"/>
    <property type="match status" value="1"/>
</dbReference>
<dbReference type="InterPro" id="IPR039537">
    <property type="entry name" value="Retrotran_Ty1/copia-like"/>
</dbReference>
<evidence type="ECO:0000256" key="4">
    <source>
        <dbReference type="ARBA" id="ARBA00022801"/>
    </source>
</evidence>
<keyword evidence="4" id="KW-0378">Hydrolase</keyword>
<evidence type="ECO:0000259" key="7">
    <source>
        <dbReference type="PROSITE" id="PS50158"/>
    </source>
</evidence>
<evidence type="ECO:0000256" key="6">
    <source>
        <dbReference type="SAM" id="MobiDB-lite"/>
    </source>
</evidence>
<protein>
    <submittedName>
        <fullName evidence="9">Putative retrotransposon protein</fullName>
    </submittedName>
</protein>
<proteinExistence type="predicted"/>
<dbReference type="GO" id="GO:0006508">
    <property type="term" value="P:proteolysis"/>
    <property type="evidence" value="ECO:0007669"/>
    <property type="project" value="UniProtKB-KW"/>
</dbReference>
<dbReference type="InterPro" id="IPR054722">
    <property type="entry name" value="PolX-like_BBD"/>
</dbReference>
<keyword evidence="5" id="KW-0863">Zinc-finger</keyword>
<dbReference type="InterPro" id="IPR013103">
    <property type="entry name" value="RVT_2"/>
</dbReference>
<dbReference type="Pfam" id="PF13976">
    <property type="entry name" value="gag_pre-integrs"/>
    <property type="match status" value="1"/>
</dbReference>
<accession>D3IVT9</accession>
<evidence type="ECO:0000256" key="3">
    <source>
        <dbReference type="ARBA" id="ARBA00022750"/>
    </source>
</evidence>
<dbReference type="PROSITE" id="PS50994">
    <property type="entry name" value="INTEGRASE"/>
    <property type="match status" value="1"/>
</dbReference>
<dbReference type="EMBL" id="GQ252887">
    <property type="protein sequence ID" value="ADB85429.1"/>
    <property type="molecule type" value="Genomic_DNA"/>
</dbReference>
<dbReference type="InterPro" id="IPR036397">
    <property type="entry name" value="RNaseH_sf"/>
</dbReference>
<dbReference type="InterPro" id="IPR043502">
    <property type="entry name" value="DNA/RNA_pol_sf"/>
</dbReference>
<name>D3IVT9_PHYED</name>
<dbReference type="Gene3D" id="4.10.60.10">
    <property type="entry name" value="Zinc finger, CCHC-type"/>
    <property type="match status" value="1"/>
</dbReference>
<feature type="region of interest" description="Disordered" evidence="6">
    <location>
        <begin position="1065"/>
        <end position="1085"/>
    </location>
</feature>
<keyword evidence="2" id="KW-0479">Metal-binding</keyword>
<reference evidence="9" key="1">
    <citation type="journal article" date="2010" name="J. Integr. Plant Biol.">
        <title>Insights into the bamboo genome: syntenic relationships to rice and sorghum.</title>
        <authorList>
            <person name="Gui Y.J."/>
            <person name="Zhou Y."/>
            <person name="Wang Y."/>
            <person name="Wang S."/>
            <person name="Wang S.Y."/>
            <person name="Hu Y."/>
            <person name="Bo S.P."/>
            <person name="Chen H."/>
            <person name="Zhou C.P."/>
            <person name="Ma N.X."/>
            <person name="Zhang T.Z."/>
            <person name="Fan L.J."/>
        </authorList>
    </citation>
    <scope>NUCLEOTIDE SEQUENCE</scope>
    <source>
        <tissue evidence="9">Shoot</tissue>
    </source>
</reference>
<dbReference type="InterPro" id="IPR001584">
    <property type="entry name" value="Integrase_cat-core"/>
</dbReference>
<keyword evidence="5" id="KW-0862">Zinc</keyword>
<dbReference type="Gene3D" id="3.30.420.10">
    <property type="entry name" value="Ribonuclease H-like superfamily/Ribonuclease H"/>
    <property type="match status" value="1"/>
</dbReference>
<dbReference type="GO" id="GO:0004190">
    <property type="term" value="F:aspartic-type endopeptidase activity"/>
    <property type="evidence" value="ECO:0007669"/>
    <property type="project" value="UniProtKB-KW"/>
</dbReference>
<dbReference type="InterPro" id="IPR036875">
    <property type="entry name" value="Znf_CCHC_sf"/>
</dbReference>
<feature type="compositionally biased region" description="Polar residues" evidence="6">
    <location>
        <begin position="1068"/>
        <end position="1077"/>
    </location>
</feature>
<keyword evidence="1" id="KW-0645">Protease</keyword>
<evidence type="ECO:0000313" key="9">
    <source>
        <dbReference type="EMBL" id="ADB85429.1"/>
    </source>
</evidence>
<dbReference type="SMART" id="SM00343">
    <property type="entry name" value="ZnF_C2HC"/>
    <property type="match status" value="1"/>
</dbReference>
<dbReference type="GO" id="GO:0008270">
    <property type="term" value="F:zinc ion binding"/>
    <property type="evidence" value="ECO:0007669"/>
    <property type="project" value="UniProtKB-KW"/>
</dbReference>
<dbReference type="GO" id="GO:0015074">
    <property type="term" value="P:DNA integration"/>
    <property type="evidence" value="ECO:0007669"/>
    <property type="project" value="InterPro"/>
</dbReference>
<dbReference type="InterPro" id="IPR012337">
    <property type="entry name" value="RNaseH-like_sf"/>
</dbReference>
<dbReference type="PANTHER" id="PTHR42648:SF27">
    <property type="entry name" value="RNA-DIRECTED DNA POLYMERASE"/>
    <property type="match status" value="1"/>
</dbReference>